<evidence type="ECO:0000256" key="4">
    <source>
        <dbReference type="ARBA" id="ARBA00023002"/>
    </source>
</evidence>
<dbReference type="InterPro" id="IPR023753">
    <property type="entry name" value="FAD/NAD-binding_dom"/>
</dbReference>
<protein>
    <recommendedName>
        <fullName evidence="5">FAD/NAD(P)-binding domain-containing protein</fullName>
    </recommendedName>
</protein>
<evidence type="ECO:0000313" key="6">
    <source>
        <dbReference type="EMBL" id="CAK9234812.1"/>
    </source>
</evidence>
<evidence type="ECO:0000259" key="5">
    <source>
        <dbReference type="Pfam" id="PF07992"/>
    </source>
</evidence>
<evidence type="ECO:0000256" key="3">
    <source>
        <dbReference type="ARBA" id="ARBA00022827"/>
    </source>
</evidence>
<reference evidence="6" key="1">
    <citation type="submission" date="2024-02" db="EMBL/GenBank/DDBJ databases">
        <authorList>
            <consortium name="ELIXIR-Norway"/>
            <consortium name="Elixir Norway"/>
        </authorList>
    </citation>
    <scope>NUCLEOTIDE SEQUENCE</scope>
</reference>
<keyword evidence="3" id="KW-0274">FAD</keyword>
<dbReference type="PANTHER" id="PTHR43735:SF3">
    <property type="entry name" value="FERROPTOSIS SUPPRESSOR PROTEIN 1"/>
    <property type="match status" value="1"/>
</dbReference>
<accession>A0ABP0V0U2</accession>
<name>A0ABP0V0U2_9BRYO</name>
<keyword evidence="2" id="KW-0285">Flavoprotein</keyword>
<feature type="domain" description="FAD/NAD(P)-binding" evidence="5">
    <location>
        <begin position="7"/>
        <end position="278"/>
    </location>
</feature>
<organism evidence="6 7">
    <name type="scientific">Sphagnum troendelagicum</name>
    <dbReference type="NCBI Taxonomy" id="128251"/>
    <lineage>
        <taxon>Eukaryota</taxon>
        <taxon>Viridiplantae</taxon>
        <taxon>Streptophyta</taxon>
        <taxon>Embryophyta</taxon>
        <taxon>Bryophyta</taxon>
        <taxon>Sphagnophytina</taxon>
        <taxon>Sphagnopsida</taxon>
        <taxon>Sphagnales</taxon>
        <taxon>Sphagnaceae</taxon>
        <taxon>Sphagnum</taxon>
    </lineage>
</organism>
<dbReference type="Gene3D" id="3.50.50.100">
    <property type="match status" value="1"/>
</dbReference>
<keyword evidence="4" id="KW-0560">Oxidoreductase</keyword>
<proteinExistence type="inferred from homology"/>
<dbReference type="Pfam" id="PF07992">
    <property type="entry name" value="Pyr_redox_2"/>
    <property type="match status" value="1"/>
</dbReference>
<dbReference type="PANTHER" id="PTHR43735">
    <property type="entry name" value="APOPTOSIS-INDUCING FACTOR 1"/>
    <property type="match status" value="1"/>
</dbReference>
<evidence type="ECO:0000256" key="2">
    <source>
        <dbReference type="ARBA" id="ARBA00022630"/>
    </source>
</evidence>
<dbReference type="PRINTS" id="PR00368">
    <property type="entry name" value="FADPNR"/>
</dbReference>
<dbReference type="Proteomes" id="UP001497512">
    <property type="component" value="Chromosome 8"/>
</dbReference>
<keyword evidence="7" id="KW-1185">Reference proteome</keyword>
<dbReference type="PRINTS" id="PR00469">
    <property type="entry name" value="PNDRDTASEII"/>
</dbReference>
<dbReference type="InterPro" id="IPR036188">
    <property type="entry name" value="FAD/NAD-bd_sf"/>
</dbReference>
<sequence>MEEGRKRVVVVGGGVAGSLTSKLLENAADVTLVDPKDYFEVPYAALRCLVEPAFSERSVMTHSSYLKKAKVVISTAKIASSTQIITDDGEIVPYDFLVICTGSSYTGPKTRPERIQEYWKANSKVVAARSILIMGGGPVGVEMAGEMVTDFPDKKVTIVTASSRLLTFLGSKASDKCLKWFKSKKVDVIFNDKVNPDSKSGSTYTTNAGMKIEADIHFWCIGKRLGNTWIEESDFFEYVRDGEGHLKVDANLRLLNMSNVFAAGDITDIQEIKQGYLAGKHAGVVAENIKKLIKDPTSTKLTCYEPMVKAMGIVNLGRKTAVAQLPFGTFLGCLPAMLKGKDLFVGGVRKQLGLPK</sequence>
<evidence type="ECO:0000256" key="1">
    <source>
        <dbReference type="ARBA" id="ARBA00006442"/>
    </source>
</evidence>
<gene>
    <name evidence="6" type="ORF">CSSPTR1EN2_LOCUS22404</name>
</gene>
<comment type="similarity">
    <text evidence="1">Belongs to the FAD-dependent oxidoreductase family.</text>
</comment>
<dbReference type="EMBL" id="OZ019900">
    <property type="protein sequence ID" value="CAK9234812.1"/>
    <property type="molecule type" value="Genomic_DNA"/>
</dbReference>
<evidence type="ECO:0000313" key="7">
    <source>
        <dbReference type="Proteomes" id="UP001497512"/>
    </source>
</evidence>
<dbReference type="SUPFAM" id="SSF51905">
    <property type="entry name" value="FAD/NAD(P)-binding domain"/>
    <property type="match status" value="1"/>
</dbReference>